<keyword evidence="1" id="KW-0812">Transmembrane</keyword>
<proteinExistence type="predicted"/>
<reference evidence="2 3" key="1">
    <citation type="submission" date="2015-01" db="EMBL/GenBank/DDBJ databases">
        <authorList>
            <person name="Aslett A.Martin."/>
            <person name="De Silva Nishadi"/>
        </authorList>
    </citation>
    <scope>NUCLEOTIDE SEQUENCE [LARGE SCALE GENOMIC DNA]</scope>
    <source>
        <strain evidence="2 3">R28058</strain>
    </source>
</reference>
<dbReference type="AlphaFoldDB" id="A0A0C7R2K4"/>
<dbReference type="EMBL" id="CEKZ01000003">
    <property type="protein sequence ID" value="CEQ02394.1"/>
    <property type="molecule type" value="Genomic_DNA"/>
</dbReference>
<evidence type="ECO:0000313" key="2">
    <source>
        <dbReference type="EMBL" id="CEQ02394.1"/>
    </source>
</evidence>
<keyword evidence="1" id="KW-0472">Membrane</keyword>
<accession>A0A0C7R2K4</accession>
<dbReference type="InterPro" id="IPR047928">
    <property type="entry name" value="Perm_prefix_1"/>
</dbReference>
<feature type="transmembrane region" description="Helical" evidence="1">
    <location>
        <begin position="234"/>
        <end position="253"/>
    </location>
</feature>
<evidence type="ECO:0000256" key="1">
    <source>
        <dbReference type="SAM" id="Phobius"/>
    </source>
</evidence>
<dbReference type="Proteomes" id="UP000049127">
    <property type="component" value="Unassembled WGS sequence"/>
</dbReference>
<protein>
    <submittedName>
        <fullName evidence="2">Uncharacterized protein</fullName>
    </submittedName>
</protein>
<gene>
    <name evidence="2" type="ORF">R28058_01271</name>
</gene>
<dbReference type="OrthoDB" id="1748704at2"/>
<dbReference type="RefSeq" id="WP_055335104.1">
    <property type="nucleotide sequence ID" value="NZ_CDNF01000003.1"/>
</dbReference>
<sequence length="268" mass="31655">MESKNNYLIIKNYIDTLYKNDKRREVLELKEELKEHLILSAEEFIASGYSVEEAEQKSIEKFDGGREMLDELHKTLKKNKSKSYILCKVFRNITITSLMVVVLLFGYVYMEEKYYIDFDAKFYKDFKVLASKHDMTKVEEFKNDLRLLLSKKDYERVKNLEIFVSKFEEGNNNLEGGFKNSKLVYEIIDPKLAQISSQVCVGSKGVLDKNGNGAYPQIYIGSKILSFIYDYMKYIIYIPFITFIMYCIFKCIFKIKSIIYKRKYVNNI</sequence>
<dbReference type="NCBIfam" id="NF038403">
    <property type="entry name" value="perm_prefix_1"/>
    <property type="match status" value="1"/>
</dbReference>
<name>A0A0C7R2K4_PARSO</name>
<feature type="transmembrane region" description="Helical" evidence="1">
    <location>
        <begin position="89"/>
        <end position="110"/>
    </location>
</feature>
<evidence type="ECO:0000313" key="3">
    <source>
        <dbReference type="Proteomes" id="UP000049127"/>
    </source>
</evidence>
<keyword evidence="1" id="KW-1133">Transmembrane helix</keyword>
<organism evidence="2 3">
    <name type="scientific">Paraclostridium sordellii</name>
    <name type="common">Clostridium sordellii</name>
    <dbReference type="NCBI Taxonomy" id="1505"/>
    <lineage>
        <taxon>Bacteria</taxon>
        <taxon>Bacillati</taxon>
        <taxon>Bacillota</taxon>
        <taxon>Clostridia</taxon>
        <taxon>Peptostreptococcales</taxon>
        <taxon>Peptostreptococcaceae</taxon>
        <taxon>Paraclostridium</taxon>
    </lineage>
</organism>